<evidence type="ECO:0000313" key="5">
    <source>
        <dbReference type="EMBL" id="MCP8939944.1"/>
    </source>
</evidence>
<dbReference type="Pfam" id="PF07702">
    <property type="entry name" value="UTRA"/>
    <property type="match status" value="1"/>
</dbReference>
<dbReference type="Pfam" id="PF00392">
    <property type="entry name" value="GntR"/>
    <property type="match status" value="1"/>
</dbReference>
<dbReference type="InterPro" id="IPR011663">
    <property type="entry name" value="UTRA"/>
</dbReference>
<keyword evidence="6" id="KW-1185">Reference proteome</keyword>
<name>A0ABT1LEM5_9HYPH</name>
<dbReference type="SUPFAM" id="SSF64288">
    <property type="entry name" value="Chorismate lyase-like"/>
    <property type="match status" value="1"/>
</dbReference>
<dbReference type="SUPFAM" id="SSF46785">
    <property type="entry name" value="Winged helix' DNA-binding domain"/>
    <property type="match status" value="1"/>
</dbReference>
<dbReference type="PANTHER" id="PTHR44846:SF1">
    <property type="entry name" value="MANNOSYL-D-GLYCERATE TRANSPORT_METABOLISM SYSTEM REPRESSOR MNGR-RELATED"/>
    <property type="match status" value="1"/>
</dbReference>
<accession>A0ABT1LEM5</accession>
<dbReference type="PANTHER" id="PTHR44846">
    <property type="entry name" value="MANNOSYL-D-GLYCERATE TRANSPORT/METABOLISM SYSTEM REPRESSOR MNGR-RELATED"/>
    <property type="match status" value="1"/>
</dbReference>
<reference evidence="5 6" key="1">
    <citation type="submission" date="2022-07" db="EMBL/GenBank/DDBJ databases">
        <authorList>
            <person name="Li W.-J."/>
            <person name="Deng Q.-Q."/>
        </authorList>
    </citation>
    <scope>NUCLEOTIDE SEQUENCE [LARGE SCALE GENOMIC DNA]</scope>
    <source>
        <strain evidence="5 6">SYSU M60028</strain>
    </source>
</reference>
<dbReference type="RefSeq" id="WP_254744125.1">
    <property type="nucleotide sequence ID" value="NZ_JANCLU010000016.1"/>
</dbReference>
<dbReference type="PROSITE" id="PS50949">
    <property type="entry name" value="HTH_GNTR"/>
    <property type="match status" value="1"/>
</dbReference>
<dbReference type="Proteomes" id="UP001205890">
    <property type="component" value="Unassembled WGS sequence"/>
</dbReference>
<evidence type="ECO:0000256" key="2">
    <source>
        <dbReference type="ARBA" id="ARBA00023125"/>
    </source>
</evidence>
<sequence>MSATRKPHTIGYRQIAGILVGEIQNGQWTTQNQFPTEMELVERFGVGRNTVREALRELQDLGYIRRRRGARSVLATASPDSAFVNAVHSAHELLDYAKVTRFTLLATETIRVDAALSRMLEVEAGGEWVRIGLLRNREGQTAPLCYSEVYVAPAYAGAIADFENEGELFAAIERRYHIVVRRIEQEIEAILVDANIASRLNVPIGSPALRVRTKFFSGDDELVEIGVVNFPASRYKVRLSLDRRSAPAGMTAG</sequence>
<keyword evidence="2" id="KW-0238">DNA-binding</keyword>
<dbReference type="CDD" id="cd07377">
    <property type="entry name" value="WHTH_GntR"/>
    <property type="match status" value="1"/>
</dbReference>
<evidence type="ECO:0000259" key="4">
    <source>
        <dbReference type="PROSITE" id="PS50949"/>
    </source>
</evidence>
<dbReference type="InterPro" id="IPR036388">
    <property type="entry name" value="WH-like_DNA-bd_sf"/>
</dbReference>
<dbReference type="Gene3D" id="1.10.10.10">
    <property type="entry name" value="Winged helix-like DNA-binding domain superfamily/Winged helix DNA-binding domain"/>
    <property type="match status" value="1"/>
</dbReference>
<evidence type="ECO:0000256" key="3">
    <source>
        <dbReference type="ARBA" id="ARBA00023163"/>
    </source>
</evidence>
<evidence type="ECO:0000313" key="6">
    <source>
        <dbReference type="Proteomes" id="UP001205890"/>
    </source>
</evidence>
<protein>
    <submittedName>
        <fullName evidence="5">GntR family transcriptional regulator</fullName>
    </submittedName>
</protein>
<proteinExistence type="predicted"/>
<dbReference type="Gene3D" id="3.40.1410.10">
    <property type="entry name" value="Chorismate lyase-like"/>
    <property type="match status" value="1"/>
</dbReference>
<dbReference type="SMART" id="SM00866">
    <property type="entry name" value="UTRA"/>
    <property type="match status" value="1"/>
</dbReference>
<dbReference type="SMART" id="SM00345">
    <property type="entry name" value="HTH_GNTR"/>
    <property type="match status" value="1"/>
</dbReference>
<dbReference type="InterPro" id="IPR050679">
    <property type="entry name" value="Bact_HTH_transcr_reg"/>
</dbReference>
<evidence type="ECO:0000256" key="1">
    <source>
        <dbReference type="ARBA" id="ARBA00023015"/>
    </source>
</evidence>
<dbReference type="InterPro" id="IPR028978">
    <property type="entry name" value="Chorismate_lyase_/UTRA_dom_sf"/>
</dbReference>
<feature type="domain" description="HTH gntR-type" evidence="4">
    <location>
        <begin position="9"/>
        <end position="77"/>
    </location>
</feature>
<dbReference type="InterPro" id="IPR036390">
    <property type="entry name" value="WH_DNA-bd_sf"/>
</dbReference>
<dbReference type="EMBL" id="JANCLU010000016">
    <property type="protein sequence ID" value="MCP8939944.1"/>
    <property type="molecule type" value="Genomic_DNA"/>
</dbReference>
<dbReference type="PRINTS" id="PR00035">
    <property type="entry name" value="HTHGNTR"/>
</dbReference>
<gene>
    <name evidence="5" type="ORF">NK718_15570</name>
</gene>
<comment type="caution">
    <text evidence="5">The sequence shown here is derived from an EMBL/GenBank/DDBJ whole genome shotgun (WGS) entry which is preliminary data.</text>
</comment>
<keyword evidence="1" id="KW-0805">Transcription regulation</keyword>
<organism evidence="5 6">
    <name type="scientific">Alsobacter ponti</name>
    <dbReference type="NCBI Taxonomy" id="2962936"/>
    <lineage>
        <taxon>Bacteria</taxon>
        <taxon>Pseudomonadati</taxon>
        <taxon>Pseudomonadota</taxon>
        <taxon>Alphaproteobacteria</taxon>
        <taxon>Hyphomicrobiales</taxon>
        <taxon>Alsobacteraceae</taxon>
        <taxon>Alsobacter</taxon>
    </lineage>
</organism>
<keyword evidence="3" id="KW-0804">Transcription</keyword>
<dbReference type="InterPro" id="IPR000524">
    <property type="entry name" value="Tscrpt_reg_HTH_GntR"/>
</dbReference>